<dbReference type="Proteomes" id="UP000824120">
    <property type="component" value="Chromosome 6"/>
</dbReference>
<comment type="caution">
    <text evidence="2">The sequence shown here is derived from an EMBL/GenBank/DDBJ whole genome shotgun (WGS) entry which is preliminary data.</text>
</comment>
<dbReference type="AlphaFoldDB" id="A0A9J5YLE9"/>
<feature type="region of interest" description="Disordered" evidence="1">
    <location>
        <begin position="1"/>
        <end position="34"/>
    </location>
</feature>
<name>A0A9J5YLE9_SOLCO</name>
<keyword evidence="3" id="KW-1185">Reference proteome</keyword>
<evidence type="ECO:0000313" key="3">
    <source>
        <dbReference type="Proteomes" id="UP000824120"/>
    </source>
</evidence>
<gene>
    <name evidence="2" type="ORF">H5410_031136</name>
</gene>
<evidence type="ECO:0000256" key="1">
    <source>
        <dbReference type="SAM" id="MobiDB-lite"/>
    </source>
</evidence>
<accession>A0A9J5YLE9</accession>
<sequence>MDKKGSQLLKFPQEKDKAQKKVHTSHKVGDKRDHFKSLHHLVNHTNGENSRCHHTRFTVNSSHKALSPISNETPHFR</sequence>
<proteinExistence type="predicted"/>
<evidence type="ECO:0000313" key="2">
    <source>
        <dbReference type="EMBL" id="KAG5599766.1"/>
    </source>
</evidence>
<dbReference type="EMBL" id="JACXVP010000006">
    <property type="protein sequence ID" value="KAG5599766.1"/>
    <property type="molecule type" value="Genomic_DNA"/>
</dbReference>
<reference evidence="2 3" key="1">
    <citation type="submission" date="2020-09" db="EMBL/GenBank/DDBJ databases">
        <title>De no assembly of potato wild relative species, Solanum commersonii.</title>
        <authorList>
            <person name="Cho K."/>
        </authorList>
    </citation>
    <scope>NUCLEOTIDE SEQUENCE [LARGE SCALE GENOMIC DNA]</scope>
    <source>
        <strain evidence="2">LZ3.2</strain>
        <tissue evidence="2">Leaf</tissue>
    </source>
</reference>
<protein>
    <submittedName>
        <fullName evidence="2">Uncharacterized protein</fullName>
    </submittedName>
</protein>
<organism evidence="2 3">
    <name type="scientific">Solanum commersonii</name>
    <name type="common">Commerson's wild potato</name>
    <name type="synonym">Commerson's nightshade</name>
    <dbReference type="NCBI Taxonomy" id="4109"/>
    <lineage>
        <taxon>Eukaryota</taxon>
        <taxon>Viridiplantae</taxon>
        <taxon>Streptophyta</taxon>
        <taxon>Embryophyta</taxon>
        <taxon>Tracheophyta</taxon>
        <taxon>Spermatophyta</taxon>
        <taxon>Magnoliopsida</taxon>
        <taxon>eudicotyledons</taxon>
        <taxon>Gunneridae</taxon>
        <taxon>Pentapetalae</taxon>
        <taxon>asterids</taxon>
        <taxon>lamiids</taxon>
        <taxon>Solanales</taxon>
        <taxon>Solanaceae</taxon>
        <taxon>Solanoideae</taxon>
        <taxon>Solaneae</taxon>
        <taxon>Solanum</taxon>
    </lineage>
</organism>